<name>A0AAN8SB56_POLSC</name>
<proteinExistence type="predicted"/>
<evidence type="ECO:0000256" key="1">
    <source>
        <dbReference type="SAM" id="MobiDB-lite"/>
    </source>
</evidence>
<dbReference type="EMBL" id="JAWJWE010000002">
    <property type="protein sequence ID" value="KAK6643200.1"/>
    <property type="molecule type" value="Genomic_DNA"/>
</dbReference>
<protein>
    <submittedName>
        <fullName evidence="2">Uncharacterized protein</fullName>
    </submittedName>
</protein>
<sequence>MEVNNPFLYLTYLNVSPSCLCSPALSPPTNDFCYQLEMTLPYLLSFQRFRKRLKVLFRVGRLSRVFPTSFRFGREGGTGDERGRERGPETERKSAKTQA</sequence>
<feature type="compositionally biased region" description="Basic and acidic residues" evidence="1">
    <location>
        <begin position="72"/>
        <end position="99"/>
    </location>
</feature>
<evidence type="ECO:0000313" key="3">
    <source>
        <dbReference type="Proteomes" id="UP001372834"/>
    </source>
</evidence>
<dbReference type="Proteomes" id="UP001372834">
    <property type="component" value="Unassembled WGS sequence"/>
</dbReference>
<organism evidence="2 3">
    <name type="scientific">Polyplax serrata</name>
    <name type="common">Common mouse louse</name>
    <dbReference type="NCBI Taxonomy" id="468196"/>
    <lineage>
        <taxon>Eukaryota</taxon>
        <taxon>Metazoa</taxon>
        <taxon>Ecdysozoa</taxon>
        <taxon>Arthropoda</taxon>
        <taxon>Hexapoda</taxon>
        <taxon>Insecta</taxon>
        <taxon>Pterygota</taxon>
        <taxon>Neoptera</taxon>
        <taxon>Paraneoptera</taxon>
        <taxon>Psocodea</taxon>
        <taxon>Troctomorpha</taxon>
        <taxon>Phthiraptera</taxon>
        <taxon>Anoplura</taxon>
        <taxon>Polyplacidae</taxon>
        <taxon>Polyplax</taxon>
    </lineage>
</organism>
<gene>
    <name evidence="2" type="ORF">RUM43_004704</name>
</gene>
<evidence type="ECO:0000313" key="2">
    <source>
        <dbReference type="EMBL" id="KAK6643200.1"/>
    </source>
</evidence>
<feature type="region of interest" description="Disordered" evidence="1">
    <location>
        <begin position="71"/>
        <end position="99"/>
    </location>
</feature>
<accession>A0AAN8SB56</accession>
<dbReference type="AlphaFoldDB" id="A0AAN8SB56"/>
<reference evidence="2 3" key="1">
    <citation type="submission" date="2023-10" db="EMBL/GenBank/DDBJ databases">
        <title>Genomes of two closely related lineages of the louse Polyplax serrata with different host specificities.</title>
        <authorList>
            <person name="Martinu J."/>
            <person name="Tarabai H."/>
            <person name="Stefka J."/>
            <person name="Hypsa V."/>
        </authorList>
    </citation>
    <scope>NUCLEOTIDE SEQUENCE [LARGE SCALE GENOMIC DNA]</scope>
    <source>
        <strain evidence="2">HR10_N</strain>
    </source>
</reference>
<comment type="caution">
    <text evidence="2">The sequence shown here is derived from an EMBL/GenBank/DDBJ whole genome shotgun (WGS) entry which is preliminary data.</text>
</comment>